<protein>
    <recommendedName>
        <fullName evidence="2">Myb/SANT-like DNA-binding domain-containing protein</fullName>
    </recommendedName>
</protein>
<gene>
    <name evidence="3" type="ORF">Anas_03565</name>
</gene>
<evidence type="ECO:0000256" key="1">
    <source>
        <dbReference type="SAM" id="MobiDB-lite"/>
    </source>
</evidence>
<dbReference type="InterPro" id="IPR044822">
    <property type="entry name" value="Myb_DNA-bind_4"/>
</dbReference>
<comment type="caution">
    <text evidence="3">The sequence shown here is derived from an EMBL/GenBank/DDBJ whole genome shotgun (WGS) entry which is preliminary data.</text>
</comment>
<proteinExistence type="predicted"/>
<evidence type="ECO:0000259" key="2">
    <source>
        <dbReference type="Pfam" id="PF13837"/>
    </source>
</evidence>
<feature type="compositionally biased region" description="Low complexity" evidence="1">
    <location>
        <begin position="252"/>
        <end position="264"/>
    </location>
</feature>
<dbReference type="OrthoDB" id="8902093at2759"/>
<dbReference type="Pfam" id="PF13837">
    <property type="entry name" value="Myb_DNA-bind_4"/>
    <property type="match status" value="1"/>
</dbReference>
<name>A0A5N5TNI6_9CRUS</name>
<dbReference type="Proteomes" id="UP000326759">
    <property type="component" value="Unassembled WGS sequence"/>
</dbReference>
<keyword evidence="4" id="KW-1185">Reference proteome</keyword>
<feature type="region of interest" description="Disordered" evidence="1">
    <location>
        <begin position="252"/>
        <end position="274"/>
    </location>
</feature>
<organism evidence="3 4">
    <name type="scientific">Armadillidium nasatum</name>
    <dbReference type="NCBI Taxonomy" id="96803"/>
    <lineage>
        <taxon>Eukaryota</taxon>
        <taxon>Metazoa</taxon>
        <taxon>Ecdysozoa</taxon>
        <taxon>Arthropoda</taxon>
        <taxon>Crustacea</taxon>
        <taxon>Multicrustacea</taxon>
        <taxon>Malacostraca</taxon>
        <taxon>Eumalacostraca</taxon>
        <taxon>Peracarida</taxon>
        <taxon>Isopoda</taxon>
        <taxon>Oniscidea</taxon>
        <taxon>Crinocheta</taxon>
        <taxon>Armadillidiidae</taxon>
        <taxon>Armadillidium</taxon>
    </lineage>
</organism>
<accession>A0A5N5TNI6</accession>
<feature type="domain" description="Myb/SANT-like DNA-binding" evidence="2">
    <location>
        <begin position="135"/>
        <end position="221"/>
    </location>
</feature>
<evidence type="ECO:0000313" key="3">
    <source>
        <dbReference type="EMBL" id="KAB7507692.1"/>
    </source>
</evidence>
<reference evidence="3 4" key="1">
    <citation type="journal article" date="2019" name="PLoS Biol.">
        <title>Sex chromosomes control vertical transmission of feminizing Wolbachia symbionts in an isopod.</title>
        <authorList>
            <person name="Becking T."/>
            <person name="Chebbi M.A."/>
            <person name="Giraud I."/>
            <person name="Moumen B."/>
            <person name="Laverre T."/>
            <person name="Caubet Y."/>
            <person name="Peccoud J."/>
            <person name="Gilbert C."/>
            <person name="Cordaux R."/>
        </authorList>
    </citation>
    <scope>NUCLEOTIDE SEQUENCE [LARGE SCALE GENOMIC DNA]</scope>
    <source>
        <strain evidence="3">ANa2</strain>
        <tissue evidence="3">Whole body excluding digestive tract and cuticle</tissue>
    </source>
</reference>
<dbReference type="EMBL" id="SEYY01000262">
    <property type="protein sequence ID" value="KAB7507692.1"/>
    <property type="molecule type" value="Genomic_DNA"/>
</dbReference>
<dbReference type="AlphaFoldDB" id="A0A5N5TNI6"/>
<dbReference type="Gene3D" id="1.10.10.60">
    <property type="entry name" value="Homeodomain-like"/>
    <property type="match status" value="1"/>
</dbReference>
<sequence>MDDSALHGVSFADGEKVVLVRYVNGEKIILVKHVDEETKNKINLDPEYLKEFIRKELLNEEKSGSENLTTTVSEKPEISLVEDESIRSTVEIMKEFIRIEKEKNDDEKVASPIDPEKSEISLIEEESIPSTADKKKWTHEITQLMLSTIADYKSDFMFASKKKRVFIRVKNKLLEYGHSFNVSEISKKYSNLIQTYRRQKEKRNKGEESQNWIYFDIIDEIVGNNYGTSPKPKKHISSSLLPEKIKIYPVSRSPSPISPLPSTSKFEEYHGKRKRTSLEERESIEERKLKLLENLIKARKRESPSEDDNVVRKIQKLNSSVDIIAESAQSMAESARSIATSVNKLYDLLATNCNILRKN</sequence>
<evidence type="ECO:0000313" key="4">
    <source>
        <dbReference type="Proteomes" id="UP000326759"/>
    </source>
</evidence>
<feature type="compositionally biased region" description="Basic and acidic residues" evidence="1">
    <location>
        <begin position="265"/>
        <end position="274"/>
    </location>
</feature>